<evidence type="ECO:0000256" key="3">
    <source>
        <dbReference type="ARBA" id="ARBA00022722"/>
    </source>
</evidence>
<keyword evidence="14" id="KW-1185">Reference proteome</keyword>
<proteinExistence type="inferred from homology"/>
<keyword evidence="5 13" id="KW-0378">Hydrolase</keyword>
<keyword evidence="3" id="KW-0540">Nuclease</keyword>
<evidence type="ECO:0000256" key="4">
    <source>
        <dbReference type="ARBA" id="ARBA00022763"/>
    </source>
</evidence>
<dbReference type="InterPro" id="IPR010347">
    <property type="entry name" value="Tdp1"/>
</dbReference>
<feature type="region of interest" description="Disordered" evidence="12">
    <location>
        <begin position="573"/>
        <end position="597"/>
    </location>
</feature>
<dbReference type="Gene3D" id="3.30.870.10">
    <property type="entry name" value="Endonuclease Chain A"/>
    <property type="match status" value="2"/>
</dbReference>
<keyword evidence="6" id="KW-0269">Exonuclease</keyword>
<evidence type="ECO:0000256" key="6">
    <source>
        <dbReference type="ARBA" id="ARBA00022839"/>
    </source>
</evidence>
<keyword evidence="7" id="KW-0234">DNA repair</keyword>
<keyword evidence="8" id="KW-0539">Nucleus</keyword>
<evidence type="ECO:0000256" key="10">
    <source>
        <dbReference type="PIRSR" id="PIRSR610347-2"/>
    </source>
</evidence>
<dbReference type="GO" id="GO:0005634">
    <property type="term" value="C:nucleus"/>
    <property type="evidence" value="ECO:0007669"/>
    <property type="project" value="UniProtKB-SubCell"/>
</dbReference>
<evidence type="ECO:0000256" key="2">
    <source>
        <dbReference type="ARBA" id="ARBA00010205"/>
    </source>
</evidence>
<protein>
    <submittedName>
        <fullName evidence="13">Peptide hydrolase</fullName>
    </submittedName>
</protein>
<dbReference type="EMBL" id="JACAZH010000006">
    <property type="protein sequence ID" value="KAF7367003.1"/>
    <property type="molecule type" value="Genomic_DNA"/>
</dbReference>
<dbReference type="PANTHER" id="PTHR12415">
    <property type="entry name" value="TYROSYL-DNA PHOSPHODIESTERASE 1"/>
    <property type="match status" value="1"/>
</dbReference>
<organism evidence="13 14">
    <name type="scientific">Mycena sanguinolenta</name>
    <dbReference type="NCBI Taxonomy" id="230812"/>
    <lineage>
        <taxon>Eukaryota</taxon>
        <taxon>Fungi</taxon>
        <taxon>Dikarya</taxon>
        <taxon>Basidiomycota</taxon>
        <taxon>Agaricomycotina</taxon>
        <taxon>Agaricomycetes</taxon>
        <taxon>Agaricomycetidae</taxon>
        <taxon>Agaricales</taxon>
        <taxon>Marasmiineae</taxon>
        <taxon>Mycenaceae</taxon>
        <taxon>Mycena</taxon>
    </lineage>
</organism>
<evidence type="ECO:0000256" key="11">
    <source>
        <dbReference type="PIRSR" id="PIRSR610347-3"/>
    </source>
</evidence>
<evidence type="ECO:0000256" key="5">
    <source>
        <dbReference type="ARBA" id="ARBA00022801"/>
    </source>
</evidence>
<feature type="region of interest" description="Disordered" evidence="12">
    <location>
        <begin position="1"/>
        <end position="66"/>
    </location>
</feature>
<dbReference type="GO" id="GO:0017005">
    <property type="term" value="F:3'-tyrosyl-DNA phosphodiesterase activity"/>
    <property type="evidence" value="ECO:0007669"/>
    <property type="project" value="TreeGrafter"/>
</dbReference>
<evidence type="ECO:0000313" key="14">
    <source>
        <dbReference type="Proteomes" id="UP000623467"/>
    </source>
</evidence>
<keyword evidence="4" id="KW-0227">DNA damage</keyword>
<comment type="subcellular location">
    <subcellularLocation>
        <location evidence="1">Nucleus</location>
    </subcellularLocation>
</comment>
<dbReference type="GO" id="GO:0003697">
    <property type="term" value="F:single-stranded DNA binding"/>
    <property type="evidence" value="ECO:0007669"/>
    <property type="project" value="TreeGrafter"/>
</dbReference>
<reference evidence="13" key="1">
    <citation type="submission" date="2020-05" db="EMBL/GenBank/DDBJ databases">
        <title>Mycena genomes resolve the evolution of fungal bioluminescence.</title>
        <authorList>
            <person name="Tsai I.J."/>
        </authorList>
    </citation>
    <scope>NUCLEOTIDE SEQUENCE</scope>
    <source>
        <strain evidence="13">160909Yilan</strain>
    </source>
</reference>
<evidence type="ECO:0000256" key="1">
    <source>
        <dbReference type="ARBA" id="ARBA00004123"/>
    </source>
</evidence>
<feature type="compositionally biased region" description="Basic and acidic residues" evidence="12">
    <location>
        <begin position="1"/>
        <end position="12"/>
    </location>
</feature>
<feature type="binding site" evidence="10">
    <location>
        <position position="451"/>
    </location>
    <ligand>
        <name>substrate</name>
    </ligand>
</feature>
<dbReference type="GO" id="GO:0004527">
    <property type="term" value="F:exonuclease activity"/>
    <property type="evidence" value="ECO:0007669"/>
    <property type="project" value="UniProtKB-KW"/>
</dbReference>
<feature type="active site" description="Nucleophile" evidence="9">
    <location>
        <position position="218"/>
    </location>
</feature>
<dbReference type="Proteomes" id="UP000623467">
    <property type="component" value="Unassembled WGS sequence"/>
</dbReference>
<evidence type="ECO:0000313" key="13">
    <source>
        <dbReference type="EMBL" id="KAF7367003.1"/>
    </source>
</evidence>
<dbReference type="OrthoDB" id="3907302at2759"/>
<evidence type="ECO:0000256" key="9">
    <source>
        <dbReference type="PIRSR" id="PIRSR610347-1"/>
    </source>
</evidence>
<dbReference type="GO" id="GO:0006281">
    <property type="term" value="P:DNA repair"/>
    <property type="evidence" value="ECO:0007669"/>
    <property type="project" value="UniProtKB-KW"/>
</dbReference>
<dbReference type="SUPFAM" id="SSF56024">
    <property type="entry name" value="Phospholipase D/nuclease"/>
    <property type="match status" value="2"/>
</dbReference>
<dbReference type="Pfam" id="PF06087">
    <property type="entry name" value="Tyr-DNA_phospho"/>
    <property type="match status" value="1"/>
</dbReference>
<comment type="similarity">
    <text evidence="2">Belongs to the tyrosyl-DNA phosphodiesterase family.</text>
</comment>
<evidence type="ECO:0000256" key="7">
    <source>
        <dbReference type="ARBA" id="ARBA00023204"/>
    </source>
</evidence>
<dbReference type="PANTHER" id="PTHR12415:SF0">
    <property type="entry name" value="TYROSYL-DNA PHOSPHODIESTERASE 1"/>
    <property type="match status" value="1"/>
</dbReference>
<evidence type="ECO:0000256" key="8">
    <source>
        <dbReference type="ARBA" id="ARBA00023242"/>
    </source>
</evidence>
<feature type="compositionally biased region" description="Basic and acidic residues" evidence="12">
    <location>
        <begin position="42"/>
        <end position="66"/>
    </location>
</feature>
<dbReference type="GO" id="GO:0003690">
    <property type="term" value="F:double-stranded DNA binding"/>
    <property type="evidence" value="ECO:0007669"/>
    <property type="project" value="TreeGrafter"/>
</dbReference>
<feature type="active site" description="Proton donor/acceptor" evidence="9">
    <location>
        <position position="449"/>
    </location>
</feature>
<dbReference type="AlphaFoldDB" id="A0A8H7DCF2"/>
<sequence length="624" mass="71171">MNASLKGEHDLQRASLPVKPGQKHPSNSLKGLDTSFRTSTKRPPDDSSEEQKRKKQKLAENKRHNDAVAETLRNFTMIRMKNQMNSQEKPKMKYENGALRLTRTPGRRHAPNTVSLADLIHPDFLCSAIVYAFFIENDHVFQFFPFENGRNPQPHVQVYVGRDLSMDSVGKDYAGCTKKSPKGDEFDRVVECAQDGYRNTYGTNFHAFYAAMKSGCAHSKIMVLVYPDFLRVVITSANLMQTDVVLGDNSWFIQVRISECRFPRLTEETRYKQKPWDKTFGWHLRRHVEELGCPHEFLDMYLEPDVFDFSAAKGHLVTSRPGSWSGTDANEYGQLRLRHVVRRKVLKDYSDTNPLPRMAFEICVGSIGHLETEGVVKNFLESCAGNLQKSIEGKPALKMIFPTSSQVNLLMPGAGNISSHMDWKSLEEDHFVKSLFHHYYSKDPGCLFHLKTILVLRADAPKRTPLYMYIGSANFSTNAWGAVMPELRDRVIADTLTTERIERIANYECGVVIKGKDIAGMLETGKWEDIVPYERPTEVNVRSLLLRSVSFFADAFFEMQRYRKGERPWRVPKSAFQAPMDQDSDSDNEEDEAEMEQLVGPRSVIHLVRLLSGAKVLKLRGKAE</sequence>
<name>A0A8H7DCF2_9AGAR</name>
<feature type="site" description="Interaction with DNA" evidence="11">
    <location>
        <position position="476"/>
    </location>
</feature>
<evidence type="ECO:0000256" key="12">
    <source>
        <dbReference type="SAM" id="MobiDB-lite"/>
    </source>
</evidence>
<feature type="compositionally biased region" description="Acidic residues" evidence="12">
    <location>
        <begin position="582"/>
        <end position="595"/>
    </location>
</feature>
<accession>A0A8H7DCF2</accession>
<feature type="binding site" evidence="10">
    <location>
        <position position="220"/>
    </location>
    <ligand>
        <name>substrate</name>
    </ligand>
</feature>
<comment type="caution">
    <text evidence="13">The sequence shown here is derived from an EMBL/GenBank/DDBJ whole genome shotgun (WGS) entry which is preliminary data.</text>
</comment>
<gene>
    <name evidence="13" type="ORF">MSAN_00959200</name>
</gene>